<keyword evidence="1" id="KW-0378">Hydrolase</keyword>
<sequence length="446" mass="49359">MTSRGAAIAVEQGNESEVVVAIVRTFVIGLAALALWSRLVGPGGVEWTAFRRSVVVAGIYNAGLLVAYWRGLFWGRRRYLLLLIDLLLISTWVHLAGQLGVEEVSRVFPFYYLLVIVAAIWYGLQGALVTACAAIIFHTLALLLLPELTVVSQFTGGAMTQQFPILGLIALLVGYLWETHRREREAWYDRQRLLTIYQERIRMSQTLYELFVPRTLPEAPGLDLGLRFRPALRMGAGDYYDVLTLERGRVGICIADVAGKVATAAVKVPILKYALRVAAALSPSPAEVLMRVNRILYPELQPEFFVTACYLVIDPATGELAYANAGHQPPILVEQGSAEPRLLTTSALPFGVEEGTRYEEESLVLRAGDTLLLYTDGVVEARNPERREYGEEQLLGRLGQAADGGRTAQEVAQEIFDDVNEFARHGERRDDMTILVVRLAPKDSSA</sequence>
<dbReference type="SUPFAM" id="SSF81606">
    <property type="entry name" value="PP2C-like"/>
    <property type="match status" value="1"/>
</dbReference>
<dbReference type="GO" id="GO:0016791">
    <property type="term" value="F:phosphatase activity"/>
    <property type="evidence" value="ECO:0007669"/>
    <property type="project" value="TreeGrafter"/>
</dbReference>
<gene>
    <name evidence="4" type="ORF">AMK68_02055</name>
</gene>
<keyword evidence="2" id="KW-0472">Membrane</keyword>
<dbReference type="SMART" id="SM00331">
    <property type="entry name" value="PP2C_SIG"/>
    <property type="match status" value="1"/>
</dbReference>
<comment type="caution">
    <text evidence="4">The sequence shown here is derived from an EMBL/GenBank/DDBJ whole genome shotgun (WGS) entry which is preliminary data.</text>
</comment>
<dbReference type="InterPro" id="IPR001932">
    <property type="entry name" value="PPM-type_phosphatase-like_dom"/>
</dbReference>
<accession>A0A0S7XPP2</accession>
<dbReference type="InterPro" id="IPR052016">
    <property type="entry name" value="Bact_Sigma-Reg"/>
</dbReference>
<keyword evidence="2" id="KW-0812">Transmembrane</keyword>
<organism evidence="4 5">
    <name type="scientific">candidate division KD3-62 bacterium DG_56</name>
    <dbReference type="NCBI Taxonomy" id="1704032"/>
    <lineage>
        <taxon>Bacteria</taxon>
        <taxon>candidate division KD3-62</taxon>
    </lineage>
</organism>
<evidence type="ECO:0000256" key="2">
    <source>
        <dbReference type="SAM" id="Phobius"/>
    </source>
</evidence>
<feature type="domain" description="PPM-type phosphatase" evidence="3">
    <location>
        <begin position="219"/>
        <end position="439"/>
    </location>
</feature>
<dbReference type="AlphaFoldDB" id="A0A0S7XPP2"/>
<dbReference type="Proteomes" id="UP000052020">
    <property type="component" value="Unassembled WGS sequence"/>
</dbReference>
<protein>
    <recommendedName>
        <fullName evidence="3">PPM-type phosphatase domain-containing protein</fullName>
    </recommendedName>
</protein>
<dbReference type="Gene3D" id="3.60.40.10">
    <property type="entry name" value="PPM-type phosphatase domain"/>
    <property type="match status" value="1"/>
</dbReference>
<feature type="transmembrane region" description="Helical" evidence="2">
    <location>
        <begin position="107"/>
        <end position="124"/>
    </location>
</feature>
<feature type="transmembrane region" description="Helical" evidence="2">
    <location>
        <begin position="80"/>
        <end position="101"/>
    </location>
</feature>
<reference evidence="4 5" key="1">
    <citation type="journal article" date="2015" name="Microbiome">
        <title>Genomic resolution of linkages in carbon, nitrogen, and sulfur cycling among widespread estuary sediment bacteria.</title>
        <authorList>
            <person name="Baker B.J."/>
            <person name="Lazar C.S."/>
            <person name="Teske A.P."/>
            <person name="Dick G.J."/>
        </authorList>
    </citation>
    <scope>NUCLEOTIDE SEQUENCE [LARGE SCALE GENOMIC DNA]</scope>
    <source>
        <strain evidence="4">DG_56</strain>
    </source>
</reference>
<evidence type="ECO:0000313" key="4">
    <source>
        <dbReference type="EMBL" id="KPJ64239.1"/>
    </source>
</evidence>
<evidence type="ECO:0000313" key="5">
    <source>
        <dbReference type="Proteomes" id="UP000052020"/>
    </source>
</evidence>
<keyword evidence="2" id="KW-1133">Transmembrane helix</keyword>
<name>A0A0S7XPP2_9BACT</name>
<proteinExistence type="predicted"/>
<evidence type="ECO:0000259" key="3">
    <source>
        <dbReference type="SMART" id="SM00331"/>
    </source>
</evidence>
<feature type="transmembrane region" description="Helical" evidence="2">
    <location>
        <begin position="158"/>
        <end position="177"/>
    </location>
</feature>
<dbReference type="PATRIC" id="fig|1704032.3.peg.200"/>
<dbReference type="EMBL" id="LIZY01000035">
    <property type="protein sequence ID" value="KPJ64239.1"/>
    <property type="molecule type" value="Genomic_DNA"/>
</dbReference>
<dbReference type="PANTHER" id="PTHR43156">
    <property type="entry name" value="STAGE II SPORULATION PROTEIN E-RELATED"/>
    <property type="match status" value="1"/>
</dbReference>
<dbReference type="PANTHER" id="PTHR43156:SF2">
    <property type="entry name" value="STAGE II SPORULATION PROTEIN E"/>
    <property type="match status" value="1"/>
</dbReference>
<dbReference type="Pfam" id="PF07228">
    <property type="entry name" value="SpoIIE"/>
    <property type="match status" value="1"/>
</dbReference>
<dbReference type="InterPro" id="IPR036457">
    <property type="entry name" value="PPM-type-like_dom_sf"/>
</dbReference>
<feature type="transmembrane region" description="Helical" evidence="2">
    <location>
        <begin position="18"/>
        <end position="37"/>
    </location>
</feature>
<feature type="transmembrane region" description="Helical" evidence="2">
    <location>
        <begin position="131"/>
        <end position="152"/>
    </location>
</feature>
<evidence type="ECO:0000256" key="1">
    <source>
        <dbReference type="ARBA" id="ARBA00022801"/>
    </source>
</evidence>
<feature type="transmembrane region" description="Helical" evidence="2">
    <location>
        <begin position="49"/>
        <end position="68"/>
    </location>
</feature>